<gene>
    <name evidence="1" type="ORF">Rhe02_39910</name>
</gene>
<evidence type="ECO:0000313" key="2">
    <source>
        <dbReference type="Proteomes" id="UP000612899"/>
    </source>
</evidence>
<proteinExistence type="predicted"/>
<keyword evidence="2" id="KW-1185">Reference proteome</keyword>
<accession>A0A8J3Q8D2</accession>
<sequence length="82" mass="9184">MDNPVEAVDKRGAHMVRRRPSFALRWMKERWDSPKVALAGPGLVDRVIHNLVIHNLLDEVMQTAPGSGPFSSLLPATRIPFI</sequence>
<reference evidence="1" key="1">
    <citation type="submission" date="2021-01" db="EMBL/GenBank/DDBJ databases">
        <title>Whole genome shotgun sequence of Rhizocola hellebori NBRC 109834.</title>
        <authorList>
            <person name="Komaki H."/>
            <person name="Tamura T."/>
        </authorList>
    </citation>
    <scope>NUCLEOTIDE SEQUENCE</scope>
    <source>
        <strain evidence="1">NBRC 109834</strain>
    </source>
</reference>
<dbReference type="EMBL" id="BONY01000022">
    <property type="protein sequence ID" value="GIH05924.1"/>
    <property type="molecule type" value="Genomic_DNA"/>
</dbReference>
<name>A0A8J3Q8D2_9ACTN</name>
<evidence type="ECO:0000313" key="1">
    <source>
        <dbReference type="EMBL" id="GIH05924.1"/>
    </source>
</evidence>
<comment type="caution">
    <text evidence="1">The sequence shown here is derived from an EMBL/GenBank/DDBJ whole genome shotgun (WGS) entry which is preliminary data.</text>
</comment>
<dbReference type="Proteomes" id="UP000612899">
    <property type="component" value="Unassembled WGS sequence"/>
</dbReference>
<dbReference type="AlphaFoldDB" id="A0A8J3Q8D2"/>
<organism evidence="1 2">
    <name type="scientific">Rhizocola hellebori</name>
    <dbReference type="NCBI Taxonomy" id="1392758"/>
    <lineage>
        <taxon>Bacteria</taxon>
        <taxon>Bacillati</taxon>
        <taxon>Actinomycetota</taxon>
        <taxon>Actinomycetes</taxon>
        <taxon>Micromonosporales</taxon>
        <taxon>Micromonosporaceae</taxon>
        <taxon>Rhizocola</taxon>
    </lineage>
</organism>
<protein>
    <submittedName>
        <fullName evidence="1">Uncharacterized protein</fullName>
    </submittedName>
</protein>